<dbReference type="PANTHER" id="PTHR19845:SF0">
    <property type="entry name" value="KATANIN P80 WD40 REPEAT-CONTAINING SUBUNIT B1"/>
    <property type="match status" value="1"/>
</dbReference>
<comment type="caution">
    <text evidence="4">The sequence shown here is derived from an EMBL/GenBank/DDBJ whole genome shotgun (WGS) entry which is preliminary data.</text>
</comment>
<dbReference type="SUPFAM" id="SSF50978">
    <property type="entry name" value="WD40 repeat-like"/>
    <property type="match status" value="1"/>
</dbReference>
<accession>A0A1Y2I2G7</accession>
<dbReference type="PANTHER" id="PTHR19845">
    <property type="entry name" value="KATANIN P80 SUBUNIT"/>
    <property type="match status" value="1"/>
</dbReference>
<dbReference type="Pfam" id="PF00400">
    <property type="entry name" value="WD40"/>
    <property type="match status" value="3"/>
</dbReference>
<dbReference type="InterPro" id="IPR015943">
    <property type="entry name" value="WD40/YVTN_repeat-like_dom_sf"/>
</dbReference>
<dbReference type="AlphaFoldDB" id="A0A1Y2I2G7"/>
<proteinExistence type="predicted"/>
<feature type="repeat" description="WD" evidence="3">
    <location>
        <begin position="29"/>
        <end position="71"/>
    </location>
</feature>
<dbReference type="GO" id="GO:0007019">
    <property type="term" value="P:microtubule depolymerization"/>
    <property type="evidence" value="ECO:0007669"/>
    <property type="project" value="TreeGrafter"/>
</dbReference>
<dbReference type="PROSITE" id="PS50082">
    <property type="entry name" value="WD_REPEATS_2"/>
    <property type="match status" value="3"/>
</dbReference>
<dbReference type="STRING" id="765915.A0A1Y2I2G7"/>
<name>A0A1Y2I2G7_9FUNG</name>
<feature type="non-terminal residue" evidence="4">
    <location>
        <position position="332"/>
    </location>
</feature>
<organism evidence="4 5">
    <name type="scientific">Catenaria anguillulae PL171</name>
    <dbReference type="NCBI Taxonomy" id="765915"/>
    <lineage>
        <taxon>Eukaryota</taxon>
        <taxon>Fungi</taxon>
        <taxon>Fungi incertae sedis</taxon>
        <taxon>Blastocladiomycota</taxon>
        <taxon>Blastocladiomycetes</taxon>
        <taxon>Blastocladiales</taxon>
        <taxon>Catenariaceae</taxon>
        <taxon>Catenaria</taxon>
    </lineage>
</organism>
<reference evidence="4 5" key="1">
    <citation type="submission" date="2016-07" db="EMBL/GenBank/DDBJ databases">
        <title>Pervasive Adenine N6-methylation of Active Genes in Fungi.</title>
        <authorList>
            <consortium name="DOE Joint Genome Institute"/>
            <person name="Mondo S.J."/>
            <person name="Dannebaum R.O."/>
            <person name="Kuo R.C."/>
            <person name="Labutti K."/>
            <person name="Haridas S."/>
            <person name="Kuo A."/>
            <person name="Salamov A."/>
            <person name="Ahrendt S.R."/>
            <person name="Lipzen A."/>
            <person name="Sullivan W."/>
            <person name="Andreopoulos W.B."/>
            <person name="Clum A."/>
            <person name="Lindquist E."/>
            <person name="Daum C."/>
            <person name="Ramamoorthy G.K."/>
            <person name="Gryganskyi A."/>
            <person name="Culley D."/>
            <person name="Magnuson J.K."/>
            <person name="James T.Y."/>
            <person name="O'Malley M.A."/>
            <person name="Stajich J.E."/>
            <person name="Spatafora J.W."/>
            <person name="Visel A."/>
            <person name="Grigoriev I.V."/>
        </authorList>
    </citation>
    <scope>NUCLEOTIDE SEQUENCE [LARGE SCALE GENOMIC DNA]</scope>
    <source>
        <strain evidence="4 5">PL171</strain>
    </source>
</reference>
<dbReference type="PROSITE" id="PS00678">
    <property type="entry name" value="WD_REPEATS_1"/>
    <property type="match status" value="2"/>
</dbReference>
<dbReference type="GO" id="GO:0008352">
    <property type="term" value="C:katanin complex"/>
    <property type="evidence" value="ECO:0007669"/>
    <property type="project" value="TreeGrafter"/>
</dbReference>
<dbReference type="InterPro" id="IPR001680">
    <property type="entry name" value="WD40_rpt"/>
</dbReference>
<keyword evidence="5" id="KW-1185">Reference proteome</keyword>
<evidence type="ECO:0000313" key="4">
    <source>
        <dbReference type="EMBL" id="ORZ40414.1"/>
    </source>
</evidence>
<evidence type="ECO:0000256" key="2">
    <source>
        <dbReference type="ARBA" id="ARBA00022737"/>
    </source>
</evidence>
<protein>
    <submittedName>
        <fullName evidence="4">WD40-repeat-containing domain protein</fullName>
    </submittedName>
</protein>
<gene>
    <name evidence="4" type="ORF">BCR44DRAFT_125267</name>
</gene>
<dbReference type="Proteomes" id="UP000193411">
    <property type="component" value="Unassembled WGS sequence"/>
</dbReference>
<keyword evidence="2" id="KW-0677">Repeat</keyword>
<evidence type="ECO:0000256" key="1">
    <source>
        <dbReference type="ARBA" id="ARBA00022574"/>
    </source>
</evidence>
<dbReference type="Gene3D" id="2.130.10.10">
    <property type="entry name" value="YVTN repeat-like/Quinoprotein amine dehydrogenase"/>
    <property type="match status" value="1"/>
</dbReference>
<dbReference type="InterPro" id="IPR036322">
    <property type="entry name" value="WD40_repeat_dom_sf"/>
</dbReference>
<feature type="repeat" description="WD" evidence="3">
    <location>
        <begin position="114"/>
        <end position="156"/>
    </location>
</feature>
<evidence type="ECO:0000256" key="3">
    <source>
        <dbReference type="PROSITE-ProRule" id="PRU00221"/>
    </source>
</evidence>
<dbReference type="PROSITE" id="PS50294">
    <property type="entry name" value="WD_REPEATS_REGION"/>
    <property type="match status" value="2"/>
</dbReference>
<dbReference type="EMBL" id="MCFL01000003">
    <property type="protein sequence ID" value="ORZ40414.1"/>
    <property type="molecule type" value="Genomic_DNA"/>
</dbReference>
<dbReference type="OrthoDB" id="538223at2759"/>
<keyword evidence="1 3" id="KW-0853">WD repeat</keyword>
<sequence>MIHATCPESPYLTVCCASRSCLLDSTDEFPAHSSQVTCLRVGQRHGNILVTGGDDRKVHLWEVGNTNPLLTLAGHTHAVTGIAIDSPEHLVVAGCSNGSLKLWDLEQGKAIRSFMGHRSAIDKLHFHPLDDFFVSATSGEPSVKVWDLKRKTSVLTITNPTGLHADLVRFTPDGRYLLTSNYTSQSTGSSTPVCANVWDMSTGRLVHRFLGSPAYRICFHPRELVMSTLATDGSLTVWDMETYGIISQGPAMQDASVYPLFTLDGSQLLGLAADSVAMYNWDPHFAHASTMPVAPASPTAWADAVVVPVGNAEHIVAAGISDSYVHVMQMHM</sequence>
<dbReference type="SMART" id="SM00320">
    <property type="entry name" value="WD40"/>
    <property type="match status" value="4"/>
</dbReference>
<evidence type="ECO:0000313" key="5">
    <source>
        <dbReference type="Proteomes" id="UP000193411"/>
    </source>
</evidence>
<feature type="repeat" description="WD" evidence="3">
    <location>
        <begin position="72"/>
        <end position="113"/>
    </location>
</feature>
<dbReference type="FunFam" id="2.130.10.10:FF:000462">
    <property type="entry name" value="Katanin p80 WD40 repeat-containing subunit B1"/>
    <property type="match status" value="1"/>
</dbReference>
<dbReference type="InterPro" id="IPR019775">
    <property type="entry name" value="WD40_repeat_CS"/>
</dbReference>